<proteinExistence type="predicted"/>
<reference evidence="2" key="1">
    <citation type="journal article" date="2019" name="Mol. Biol. Evol.">
        <title>Blast fungal genomes show frequent chromosomal changes, gene gains and losses, and effector gene turnover.</title>
        <authorList>
            <person name="Gomez Luciano L.B."/>
            <person name="Jason Tsai I."/>
            <person name="Chuma I."/>
            <person name="Tosa Y."/>
            <person name="Chen Y.H."/>
            <person name="Li J.Y."/>
            <person name="Li M.Y."/>
            <person name="Jade Lu M.Y."/>
            <person name="Nakayashiki H."/>
            <person name="Li W.H."/>
        </authorList>
    </citation>
    <scope>NUCLEOTIDE SEQUENCE</scope>
    <source>
        <strain evidence="2">NI907</strain>
    </source>
</reference>
<protein>
    <submittedName>
        <fullName evidence="2">Uncharacterized protein</fullName>
    </submittedName>
</protein>
<reference evidence="2" key="3">
    <citation type="submission" date="2025-08" db="UniProtKB">
        <authorList>
            <consortium name="RefSeq"/>
        </authorList>
    </citation>
    <scope>IDENTIFICATION</scope>
    <source>
        <strain evidence="2">NI907</strain>
    </source>
</reference>
<organism evidence="1 2">
    <name type="scientific">Pyricularia grisea</name>
    <name type="common">Crabgrass-specific blast fungus</name>
    <name type="synonym">Magnaporthe grisea</name>
    <dbReference type="NCBI Taxonomy" id="148305"/>
    <lineage>
        <taxon>Eukaryota</taxon>
        <taxon>Fungi</taxon>
        <taxon>Dikarya</taxon>
        <taxon>Ascomycota</taxon>
        <taxon>Pezizomycotina</taxon>
        <taxon>Sordariomycetes</taxon>
        <taxon>Sordariomycetidae</taxon>
        <taxon>Magnaporthales</taxon>
        <taxon>Pyriculariaceae</taxon>
        <taxon>Pyricularia</taxon>
    </lineage>
</organism>
<dbReference type="Proteomes" id="UP000515153">
    <property type="component" value="Unplaced"/>
</dbReference>
<reference evidence="2" key="2">
    <citation type="submission" date="2019-10" db="EMBL/GenBank/DDBJ databases">
        <authorList>
            <consortium name="NCBI Genome Project"/>
        </authorList>
    </citation>
    <scope>NUCLEOTIDE SEQUENCE</scope>
    <source>
        <strain evidence="2">NI907</strain>
    </source>
</reference>
<evidence type="ECO:0000313" key="2">
    <source>
        <dbReference type="RefSeq" id="XP_030977266.1"/>
    </source>
</evidence>
<evidence type="ECO:0000313" key="1">
    <source>
        <dbReference type="Proteomes" id="UP000515153"/>
    </source>
</evidence>
<accession>A0A6P8AQS6</accession>
<gene>
    <name evidence="2" type="ORF">PgNI_12167</name>
</gene>
<dbReference type="GeneID" id="41967027"/>
<dbReference type="AlphaFoldDB" id="A0A6P8AQS6"/>
<dbReference type="RefSeq" id="XP_030977266.1">
    <property type="nucleotide sequence ID" value="XM_031132122.1"/>
</dbReference>
<dbReference type="KEGG" id="pgri:PgNI_12167"/>
<sequence length="204" mass="22713">MGAFSYKFIPSSFSRRLGLATNIKPFERLCESLPKPKTAIGSRGYIDEQKPKKTATLTDWKPSTAAASTADLPIEPLKSGRSTVDYFPTDARNNINYNNGFLIRSVKRNPISLLEPIPEVTFAPLPSVNTILRPVLSATIAKSTLSVLSETFPTAINIISPIFKNINPFPAFRRAISDLIPERPAYLYDPLFDNYAPKQPFHIQ</sequence>
<keyword evidence="1" id="KW-1185">Reference proteome</keyword>
<name>A0A6P8AQS6_PYRGI</name>